<dbReference type="EMBL" id="AEJF01000143">
    <property type="protein sequence ID" value="KLU23785.1"/>
    <property type="molecule type" value="Genomic_DNA"/>
</dbReference>
<accession>A0A0J1CT15</accession>
<protein>
    <recommendedName>
        <fullName evidence="5">DUF4148 domain-containing protein</fullName>
    </recommendedName>
</protein>
<comment type="caution">
    <text evidence="3">The sequence shown here is derived from an EMBL/GenBank/DDBJ whole genome shotgun (WGS) entry which is preliminary data.</text>
</comment>
<evidence type="ECO:0000313" key="4">
    <source>
        <dbReference type="Proteomes" id="UP000035963"/>
    </source>
</evidence>
<evidence type="ECO:0008006" key="5">
    <source>
        <dbReference type="Google" id="ProtNLM"/>
    </source>
</evidence>
<gene>
    <name evidence="3" type="ORF">EOS_24415</name>
</gene>
<dbReference type="PATRIC" id="fig|908627.4.peg.5450"/>
<dbReference type="OrthoDB" id="9114320at2"/>
<feature type="compositionally biased region" description="Low complexity" evidence="1">
    <location>
        <begin position="39"/>
        <end position="51"/>
    </location>
</feature>
<name>A0A0J1CT15_9BURK</name>
<reference evidence="3 4" key="1">
    <citation type="journal article" date="2015" name="Genome Announc.">
        <title>Draft Genome Sequence of Burkholderia sp. Strain PML1(12), an Ectomycorrhizosphere-Inhabiting Bacterium with Effective Mineral-Weathering Ability.</title>
        <authorList>
            <person name="Uroz S."/>
            <person name="Oger P."/>
        </authorList>
    </citation>
    <scope>NUCLEOTIDE SEQUENCE [LARGE SCALE GENOMIC DNA]</scope>
    <source>
        <strain evidence="4">PML1(12)</strain>
    </source>
</reference>
<proteinExistence type="predicted"/>
<feature type="signal peptide" evidence="2">
    <location>
        <begin position="1"/>
        <end position="21"/>
    </location>
</feature>
<evidence type="ECO:0000256" key="1">
    <source>
        <dbReference type="SAM" id="MobiDB-lite"/>
    </source>
</evidence>
<dbReference type="RefSeq" id="WP_047849268.1">
    <property type="nucleotide sequence ID" value="NZ_AEJF01000143.1"/>
</dbReference>
<dbReference type="AlphaFoldDB" id="A0A0J1CT15"/>
<organism evidence="3 4">
    <name type="scientific">Caballeronia mineralivorans PML1(12)</name>
    <dbReference type="NCBI Taxonomy" id="908627"/>
    <lineage>
        <taxon>Bacteria</taxon>
        <taxon>Pseudomonadati</taxon>
        <taxon>Pseudomonadota</taxon>
        <taxon>Betaproteobacteria</taxon>
        <taxon>Burkholderiales</taxon>
        <taxon>Burkholderiaceae</taxon>
        <taxon>Caballeronia</taxon>
    </lineage>
</organism>
<evidence type="ECO:0000256" key="2">
    <source>
        <dbReference type="SAM" id="SignalP"/>
    </source>
</evidence>
<keyword evidence="4" id="KW-1185">Reference proteome</keyword>
<dbReference type="Proteomes" id="UP000035963">
    <property type="component" value="Unassembled WGS sequence"/>
</dbReference>
<keyword evidence="2" id="KW-0732">Signal</keyword>
<sequence length="89" mass="9187">MKYLTLVVTGALMTVAAQAYAGEYDAAKGTPGDNSAVVSQANSAPAQPAAPMKSNAAPVGKTRAEVYEELIRAQQDGTLERLNELYGGG</sequence>
<feature type="chain" id="PRO_5005249855" description="DUF4148 domain-containing protein" evidence="2">
    <location>
        <begin position="22"/>
        <end position="89"/>
    </location>
</feature>
<evidence type="ECO:0000313" key="3">
    <source>
        <dbReference type="EMBL" id="KLU23785.1"/>
    </source>
</evidence>
<feature type="region of interest" description="Disordered" evidence="1">
    <location>
        <begin position="30"/>
        <end position="57"/>
    </location>
</feature>